<feature type="compositionally biased region" description="Polar residues" evidence="1">
    <location>
        <begin position="195"/>
        <end position="214"/>
    </location>
</feature>
<sequence length="236" mass="27073">MTTSRTQKPKANNFVFILEQFLKKHNLSANSTSKQLSKHASKLDVLLPDWIARRYKRKKNLTIKKKAKYCAKNGDIIDIFANHLDLSPKNNDENEIITSCSFQLQFHMKLIEGEADPEIINFYTKDQRLIQESNKIQKKEDLADVIVILSMRLAEAIKTKKLSNPVFTESEICNAWPFNEFLNNTESEDSDFESEQASSPVSELQASPSESFQPKNKDYNPFESQIAKIDSMLASF</sequence>
<proteinExistence type="predicted"/>
<gene>
    <name evidence="2" type="ORF">C1645_813009</name>
</gene>
<dbReference type="Proteomes" id="UP000265703">
    <property type="component" value="Unassembled WGS sequence"/>
</dbReference>
<evidence type="ECO:0000256" key="1">
    <source>
        <dbReference type="SAM" id="MobiDB-lite"/>
    </source>
</evidence>
<evidence type="ECO:0000313" key="2">
    <source>
        <dbReference type="EMBL" id="RIA98279.1"/>
    </source>
</evidence>
<reference evidence="2 3" key="1">
    <citation type="submission" date="2018-06" db="EMBL/GenBank/DDBJ databases">
        <title>Comparative genomics reveals the genomic features of Rhizophagus irregularis, R. cerebriforme, R. diaphanum and Gigaspora rosea, and their symbiotic lifestyle signature.</title>
        <authorList>
            <person name="Morin E."/>
            <person name="San Clemente H."/>
            <person name="Chen E.C.H."/>
            <person name="De La Providencia I."/>
            <person name="Hainaut M."/>
            <person name="Kuo A."/>
            <person name="Kohler A."/>
            <person name="Murat C."/>
            <person name="Tang N."/>
            <person name="Roy S."/>
            <person name="Loubradou J."/>
            <person name="Henrissat B."/>
            <person name="Grigoriev I.V."/>
            <person name="Corradi N."/>
            <person name="Roux C."/>
            <person name="Martin F.M."/>
        </authorList>
    </citation>
    <scope>NUCLEOTIDE SEQUENCE [LARGE SCALE GENOMIC DNA]</scope>
    <source>
        <strain evidence="2 3">DAOM 227022</strain>
    </source>
</reference>
<name>A0A397TLM8_9GLOM</name>
<feature type="region of interest" description="Disordered" evidence="1">
    <location>
        <begin position="187"/>
        <end position="219"/>
    </location>
</feature>
<keyword evidence="3" id="KW-1185">Reference proteome</keyword>
<dbReference type="EMBL" id="QKYT01000018">
    <property type="protein sequence ID" value="RIA98279.1"/>
    <property type="molecule type" value="Genomic_DNA"/>
</dbReference>
<evidence type="ECO:0000313" key="3">
    <source>
        <dbReference type="Proteomes" id="UP000265703"/>
    </source>
</evidence>
<accession>A0A397TLM8</accession>
<protein>
    <submittedName>
        <fullName evidence="2">Uncharacterized protein</fullName>
    </submittedName>
</protein>
<comment type="caution">
    <text evidence="2">The sequence shown here is derived from an EMBL/GenBank/DDBJ whole genome shotgun (WGS) entry which is preliminary data.</text>
</comment>
<organism evidence="2 3">
    <name type="scientific">Glomus cerebriforme</name>
    <dbReference type="NCBI Taxonomy" id="658196"/>
    <lineage>
        <taxon>Eukaryota</taxon>
        <taxon>Fungi</taxon>
        <taxon>Fungi incertae sedis</taxon>
        <taxon>Mucoromycota</taxon>
        <taxon>Glomeromycotina</taxon>
        <taxon>Glomeromycetes</taxon>
        <taxon>Glomerales</taxon>
        <taxon>Glomeraceae</taxon>
        <taxon>Glomus</taxon>
    </lineage>
</organism>
<dbReference type="AlphaFoldDB" id="A0A397TLM8"/>